<dbReference type="InterPro" id="IPR003593">
    <property type="entry name" value="AAA+_ATPase"/>
</dbReference>
<evidence type="ECO:0000313" key="7">
    <source>
        <dbReference type="Proteomes" id="UP000531594"/>
    </source>
</evidence>
<gene>
    <name evidence="6" type="ORF">HNR53_004385</name>
</gene>
<keyword evidence="7" id="KW-1185">Reference proteome</keyword>
<dbReference type="CDD" id="cd03214">
    <property type="entry name" value="ABC_Iron-Siderophores_B12_Hemin"/>
    <property type="match status" value="1"/>
</dbReference>
<keyword evidence="1" id="KW-0813">Transport</keyword>
<accession>A0A7X0HVK5</accession>
<dbReference type="InterPro" id="IPR027417">
    <property type="entry name" value="P-loop_NTPase"/>
</dbReference>
<dbReference type="AlphaFoldDB" id="A0A7X0HVK5"/>
<dbReference type="Pfam" id="PF00005">
    <property type="entry name" value="ABC_tran"/>
    <property type="match status" value="1"/>
</dbReference>
<organism evidence="6 7">
    <name type="scientific">Bacillus benzoevorans</name>
    <dbReference type="NCBI Taxonomy" id="1456"/>
    <lineage>
        <taxon>Bacteria</taxon>
        <taxon>Bacillati</taxon>
        <taxon>Bacillota</taxon>
        <taxon>Bacilli</taxon>
        <taxon>Bacillales</taxon>
        <taxon>Bacillaceae</taxon>
        <taxon>Bacillus</taxon>
    </lineage>
</organism>
<evidence type="ECO:0000256" key="3">
    <source>
        <dbReference type="ARBA" id="ARBA00022840"/>
    </source>
</evidence>
<feature type="domain" description="ABC transporter" evidence="5">
    <location>
        <begin position="2"/>
        <end position="239"/>
    </location>
</feature>
<evidence type="ECO:0000256" key="1">
    <source>
        <dbReference type="ARBA" id="ARBA00022448"/>
    </source>
</evidence>
<dbReference type="PROSITE" id="PS00211">
    <property type="entry name" value="ABC_TRANSPORTER_1"/>
    <property type="match status" value="1"/>
</dbReference>
<keyword evidence="2" id="KW-0547">Nucleotide-binding</keyword>
<evidence type="ECO:0000256" key="2">
    <source>
        <dbReference type="ARBA" id="ARBA00022741"/>
    </source>
</evidence>
<reference evidence="6 7" key="1">
    <citation type="submission" date="2020-08" db="EMBL/GenBank/DDBJ databases">
        <title>Genomic Encyclopedia of Type Strains, Phase IV (KMG-IV): sequencing the most valuable type-strain genomes for metagenomic binning, comparative biology and taxonomic classification.</title>
        <authorList>
            <person name="Goeker M."/>
        </authorList>
    </citation>
    <scope>NUCLEOTIDE SEQUENCE [LARGE SCALE GENOMIC DNA]</scope>
    <source>
        <strain evidence="6 7">DSM 5391</strain>
    </source>
</reference>
<dbReference type="GO" id="GO:0016887">
    <property type="term" value="F:ATP hydrolysis activity"/>
    <property type="evidence" value="ECO:0007669"/>
    <property type="project" value="InterPro"/>
</dbReference>
<dbReference type="Proteomes" id="UP000531594">
    <property type="component" value="Unassembled WGS sequence"/>
</dbReference>
<dbReference type="SMART" id="SM00382">
    <property type="entry name" value="AAA"/>
    <property type="match status" value="1"/>
</dbReference>
<comment type="caution">
    <text evidence="6">The sequence shown here is derived from an EMBL/GenBank/DDBJ whole genome shotgun (WGS) entry which is preliminary data.</text>
</comment>
<dbReference type="PROSITE" id="PS50893">
    <property type="entry name" value="ABC_TRANSPORTER_2"/>
    <property type="match status" value="1"/>
</dbReference>
<keyword evidence="3 6" id="KW-0067">ATP-binding</keyword>
<dbReference type="Pfam" id="PF01955">
    <property type="entry name" value="CbiZ"/>
    <property type="match status" value="1"/>
</dbReference>
<dbReference type="InterPro" id="IPR003439">
    <property type="entry name" value="ABC_transporter-like_ATP-bd"/>
</dbReference>
<dbReference type="InterPro" id="IPR002808">
    <property type="entry name" value="AdoCbi_amidolase"/>
</dbReference>
<dbReference type="Gene3D" id="3.40.50.300">
    <property type="entry name" value="P-loop containing nucleotide triphosphate hydrolases"/>
    <property type="match status" value="1"/>
</dbReference>
<dbReference type="SUPFAM" id="SSF52540">
    <property type="entry name" value="P-loop containing nucleoside triphosphate hydrolases"/>
    <property type="match status" value="1"/>
</dbReference>
<evidence type="ECO:0000256" key="4">
    <source>
        <dbReference type="ARBA" id="ARBA00022967"/>
    </source>
</evidence>
<dbReference type="GO" id="GO:0005524">
    <property type="term" value="F:ATP binding"/>
    <property type="evidence" value="ECO:0007669"/>
    <property type="project" value="UniProtKB-KW"/>
</dbReference>
<evidence type="ECO:0000259" key="5">
    <source>
        <dbReference type="PROSITE" id="PS50893"/>
    </source>
</evidence>
<name>A0A7X0HVK5_9BACI</name>
<dbReference type="EMBL" id="JACHGK010000026">
    <property type="protein sequence ID" value="MBB6447694.1"/>
    <property type="molecule type" value="Genomic_DNA"/>
</dbReference>
<proteinExistence type="predicted"/>
<dbReference type="FunFam" id="3.40.50.300:FF:000134">
    <property type="entry name" value="Iron-enterobactin ABC transporter ATP-binding protein"/>
    <property type="match status" value="1"/>
</dbReference>
<evidence type="ECO:0000313" key="6">
    <source>
        <dbReference type="EMBL" id="MBB6447694.1"/>
    </source>
</evidence>
<protein>
    <submittedName>
        <fullName evidence="6">Iron complex transport system ATP-binding protein</fullName>
    </submittedName>
</protein>
<sequence>MLEIEHMYGGYGSECVLEDVSLTVKKGELFGILGPNGSGKTTLLKMISGILPYQRGNVTLNGHSLKSYSPKSLAKMMAILSQHTSEAFSYTVKETVSLGRYAHQKGFFKEWSSEDEEVVQSVMNWTGVADMQHQSIQFLSGGERQRVFLAQALAQEPEILLLDEPTNHLDLSYQKELFDLIKRWTHEQGLTVISIFHDLNLSGLYCDRLLLLENGKVISCDIPDEVLRQERIEVVYHTKIARQPHPKVPAPQIMLLPEMNESVVVPECITEECVKVLDDIVVLRAPAALRTMSSGVIGAGTGWHKTFVNRHVDRNYNCSDHRKEMADFLRENGFEPSETVGMMTAVNVQDVVYRLYEEDGWSVLFVVTAGVGNAVDVSNSYSSSYPIRQGTINSWIFVNGELTEEAFIQAIMTATEAKVKVMHELEIKDPQTGTLATGTSTDSILIAASQTGKHFEFAGSIAPLGKLIGKGIYECTREAIGKSSKRRAMLG</sequence>
<dbReference type="InterPro" id="IPR017871">
    <property type="entry name" value="ABC_transporter-like_CS"/>
</dbReference>
<keyword evidence="4" id="KW-1278">Translocase</keyword>
<dbReference type="PANTHER" id="PTHR42794">
    <property type="entry name" value="HEMIN IMPORT ATP-BINDING PROTEIN HMUV"/>
    <property type="match status" value="1"/>
</dbReference>
<dbReference type="PANTHER" id="PTHR42794:SF1">
    <property type="entry name" value="HEMIN IMPORT ATP-BINDING PROTEIN HMUV"/>
    <property type="match status" value="1"/>
</dbReference>
<dbReference type="RefSeq" id="WP_184529890.1">
    <property type="nucleotide sequence ID" value="NZ_JACHGK010000026.1"/>
</dbReference>